<dbReference type="NCBIfam" id="NF006056">
    <property type="entry name" value="PRK08204.1"/>
    <property type="match status" value="1"/>
</dbReference>
<proteinExistence type="inferred from homology"/>
<dbReference type="Gene3D" id="3.20.20.140">
    <property type="entry name" value="Metal-dependent hydrolases"/>
    <property type="match status" value="1"/>
</dbReference>
<dbReference type="AlphaFoldDB" id="A0A841J240"/>
<sequence>MAKTLIKNATLLTMDRATSDLKTGDILLVDDRIAEVAPHISADDAEVIDATGMVASPGFVDTHRHVWQTQLRGVATDWSLFQYLAEIRTMYSVCYEADDAYLGNYVGALEMINAGITTVVDHSHLQISADHSDGLVQGLIDAGIRGIFCYGVYRNPKYKPGETIDSAAILMDTAGPIEDFQKQNAQRVRETFFPANDSLLRFGIASSEFFTFPSIDPVLEELAWSRTLEPARITFHSTVVSHGGVSLITQLSKAGALGDDLLLSHGNQLTDDDLLLLASEGGWVSTTPETELQMGPGFPILERVAQTGRAPSLGIDIVSGFSGDMFAQMRLMLQSMRYLHGEQENAGRHPSSIGRKLPGSLRYPAAKMLEYATLGGAICMGLEDEIGSLTPGKKADVILTRLNSINTAPVRDPVAALMFYANANDIDSVWIDGVPRKRGGRLLGAEWSGVERRVQASRDAIDERFAKIDSDAMRKAWAPLWG</sequence>
<dbReference type="InterPro" id="IPR011059">
    <property type="entry name" value="Metal-dep_hydrolase_composite"/>
</dbReference>
<dbReference type="InterPro" id="IPR050287">
    <property type="entry name" value="MTA/SAH_deaminase"/>
</dbReference>
<dbReference type="Gene3D" id="2.30.40.10">
    <property type="entry name" value="Urease, subunit C, domain 1"/>
    <property type="match status" value="1"/>
</dbReference>
<organism evidence="4 5">
    <name type="scientific">Sphingobium subterraneum</name>
    <dbReference type="NCBI Taxonomy" id="627688"/>
    <lineage>
        <taxon>Bacteria</taxon>
        <taxon>Pseudomonadati</taxon>
        <taxon>Pseudomonadota</taxon>
        <taxon>Alphaproteobacteria</taxon>
        <taxon>Sphingomonadales</taxon>
        <taxon>Sphingomonadaceae</taxon>
        <taxon>Sphingobium</taxon>
    </lineage>
</organism>
<evidence type="ECO:0000313" key="5">
    <source>
        <dbReference type="Proteomes" id="UP000552700"/>
    </source>
</evidence>
<dbReference type="InterPro" id="IPR032466">
    <property type="entry name" value="Metal_Hydrolase"/>
</dbReference>
<accession>A0A841J240</accession>
<dbReference type="InterPro" id="IPR006680">
    <property type="entry name" value="Amidohydro-rel"/>
</dbReference>
<dbReference type="SUPFAM" id="SSF51338">
    <property type="entry name" value="Composite domain of metallo-dependent hydrolases"/>
    <property type="match status" value="1"/>
</dbReference>
<evidence type="ECO:0000256" key="2">
    <source>
        <dbReference type="ARBA" id="ARBA00022801"/>
    </source>
</evidence>
<evidence type="ECO:0000313" key="4">
    <source>
        <dbReference type="EMBL" id="MBB6122391.1"/>
    </source>
</evidence>
<evidence type="ECO:0000259" key="3">
    <source>
        <dbReference type="Pfam" id="PF01979"/>
    </source>
</evidence>
<keyword evidence="2 4" id="KW-0378">Hydrolase</keyword>
<name>A0A841J240_9SPHN</name>
<dbReference type="Pfam" id="PF01979">
    <property type="entry name" value="Amidohydro_1"/>
    <property type="match status" value="1"/>
</dbReference>
<keyword evidence="5" id="KW-1185">Reference proteome</keyword>
<dbReference type="GO" id="GO:0016810">
    <property type="term" value="F:hydrolase activity, acting on carbon-nitrogen (but not peptide) bonds"/>
    <property type="evidence" value="ECO:0007669"/>
    <property type="project" value="InterPro"/>
</dbReference>
<dbReference type="SUPFAM" id="SSF51556">
    <property type="entry name" value="Metallo-dependent hydrolases"/>
    <property type="match status" value="1"/>
</dbReference>
<comment type="caution">
    <text evidence="4">The sequence shown here is derived from an EMBL/GenBank/DDBJ whole genome shotgun (WGS) entry which is preliminary data.</text>
</comment>
<dbReference type="RefSeq" id="WP_184076497.1">
    <property type="nucleotide sequence ID" value="NZ_JACIJP010000001.1"/>
</dbReference>
<dbReference type="PANTHER" id="PTHR43794">
    <property type="entry name" value="AMINOHYDROLASE SSNA-RELATED"/>
    <property type="match status" value="1"/>
</dbReference>
<reference evidence="4 5" key="1">
    <citation type="submission" date="2020-08" db="EMBL/GenBank/DDBJ databases">
        <title>Genomic Encyclopedia of Type Strains, Phase IV (KMG-IV): sequencing the most valuable type-strain genomes for metagenomic binning, comparative biology and taxonomic classification.</title>
        <authorList>
            <person name="Goeker M."/>
        </authorList>
    </citation>
    <scope>NUCLEOTIDE SEQUENCE [LARGE SCALE GENOMIC DNA]</scope>
    <source>
        <strain evidence="4 5">DSM 102255</strain>
    </source>
</reference>
<evidence type="ECO:0000256" key="1">
    <source>
        <dbReference type="ARBA" id="ARBA00006745"/>
    </source>
</evidence>
<comment type="similarity">
    <text evidence="1">Belongs to the metallo-dependent hydrolases superfamily. ATZ/TRZ family.</text>
</comment>
<dbReference type="Proteomes" id="UP000552700">
    <property type="component" value="Unassembled WGS sequence"/>
</dbReference>
<dbReference type="PANTHER" id="PTHR43794:SF11">
    <property type="entry name" value="AMIDOHYDROLASE-RELATED DOMAIN-CONTAINING PROTEIN"/>
    <property type="match status" value="1"/>
</dbReference>
<protein>
    <submittedName>
        <fullName evidence="4">Cytosine/adenosine deaminase-related metal-dependent hydrolase</fullName>
    </submittedName>
</protein>
<gene>
    <name evidence="4" type="ORF">FHS92_000098</name>
</gene>
<dbReference type="EMBL" id="JACIJP010000001">
    <property type="protein sequence ID" value="MBB6122391.1"/>
    <property type="molecule type" value="Genomic_DNA"/>
</dbReference>
<feature type="domain" description="Amidohydrolase-related" evidence="3">
    <location>
        <begin position="55"/>
        <end position="434"/>
    </location>
</feature>